<dbReference type="EnsemblMetazoa" id="G26771.1">
    <property type="protein sequence ID" value="G26771.1:cds"/>
    <property type="gene ID" value="G26771"/>
</dbReference>
<dbReference type="SUPFAM" id="SSF50729">
    <property type="entry name" value="PH domain-like"/>
    <property type="match status" value="2"/>
</dbReference>
<dbReference type="OrthoDB" id="410721at2759"/>
<dbReference type="SMART" id="SM00233">
    <property type="entry name" value="PH"/>
    <property type="match status" value="2"/>
</dbReference>
<evidence type="ECO:0000256" key="1">
    <source>
        <dbReference type="SAM" id="MobiDB-lite"/>
    </source>
</evidence>
<dbReference type="Gene3D" id="2.30.29.30">
    <property type="entry name" value="Pleckstrin-homology domain (PH domain)/Phosphotyrosine-binding domain (PTB)"/>
    <property type="match status" value="2"/>
</dbReference>
<evidence type="ECO:0000313" key="3">
    <source>
        <dbReference type="EnsemblMetazoa" id="G26771.4:cds"/>
    </source>
</evidence>
<dbReference type="PROSITE" id="PS50003">
    <property type="entry name" value="PH_DOMAIN"/>
    <property type="match status" value="2"/>
</dbReference>
<dbReference type="EnsemblMetazoa" id="G26771.4">
    <property type="protein sequence ID" value="G26771.4:cds"/>
    <property type="gene ID" value="G26771"/>
</dbReference>
<dbReference type="EnsemblMetazoa" id="G26771.7">
    <property type="protein sequence ID" value="G26771.7:cds"/>
    <property type="gene ID" value="G26771"/>
</dbReference>
<feature type="compositionally biased region" description="Basic and acidic residues" evidence="1">
    <location>
        <begin position="396"/>
        <end position="410"/>
    </location>
</feature>
<dbReference type="InterPro" id="IPR001849">
    <property type="entry name" value="PH_domain"/>
</dbReference>
<dbReference type="AlphaFoldDB" id="A0A8W8LB62"/>
<dbReference type="EnsemblMetazoa" id="G26771.3">
    <property type="protein sequence ID" value="G26771.3:cds"/>
    <property type="gene ID" value="G26771"/>
</dbReference>
<accession>A0A8W8LB62</accession>
<dbReference type="EnsemblMetazoa" id="G26771.5">
    <property type="protein sequence ID" value="G26771.5:cds"/>
    <property type="gene ID" value="G26771"/>
</dbReference>
<dbReference type="EnsemblMetazoa" id="G26771.9">
    <property type="protein sequence ID" value="G26771.9:cds"/>
    <property type="gene ID" value="G26771"/>
</dbReference>
<dbReference type="InterPro" id="IPR011993">
    <property type="entry name" value="PH-like_dom_sf"/>
</dbReference>
<dbReference type="EnsemblMetazoa" id="G26771.6">
    <property type="protein sequence ID" value="G26771.6:cds"/>
    <property type="gene ID" value="G26771"/>
</dbReference>
<feature type="domain" description="PH" evidence="2">
    <location>
        <begin position="232"/>
        <end position="330"/>
    </location>
</feature>
<evidence type="ECO:0000313" key="4">
    <source>
        <dbReference type="Proteomes" id="UP000005408"/>
    </source>
</evidence>
<reference evidence="3" key="1">
    <citation type="submission" date="2022-08" db="UniProtKB">
        <authorList>
            <consortium name="EnsemblMetazoa"/>
        </authorList>
    </citation>
    <scope>IDENTIFICATION</scope>
    <source>
        <strain evidence="3">05x7-T-G4-1.051#20</strain>
    </source>
</reference>
<dbReference type="CDD" id="cd00821">
    <property type="entry name" value="PH"/>
    <property type="match status" value="1"/>
</dbReference>
<organism evidence="3 4">
    <name type="scientific">Magallana gigas</name>
    <name type="common">Pacific oyster</name>
    <name type="synonym">Crassostrea gigas</name>
    <dbReference type="NCBI Taxonomy" id="29159"/>
    <lineage>
        <taxon>Eukaryota</taxon>
        <taxon>Metazoa</taxon>
        <taxon>Spiralia</taxon>
        <taxon>Lophotrochozoa</taxon>
        <taxon>Mollusca</taxon>
        <taxon>Bivalvia</taxon>
        <taxon>Autobranchia</taxon>
        <taxon>Pteriomorphia</taxon>
        <taxon>Ostreida</taxon>
        <taxon>Ostreoidea</taxon>
        <taxon>Ostreidae</taxon>
        <taxon>Magallana</taxon>
    </lineage>
</organism>
<proteinExistence type="predicted"/>
<dbReference type="EnsemblMetazoa" id="G26771.8">
    <property type="protein sequence ID" value="G26771.8:cds"/>
    <property type="gene ID" value="G26771"/>
</dbReference>
<keyword evidence="4" id="KW-1185">Reference proteome</keyword>
<dbReference type="InterPro" id="IPR051707">
    <property type="entry name" value="PI-Interact_SigTrans_Reg"/>
</dbReference>
<dbReference type="Pfam" id="PF00169">
    <property type="entry name" value="PH"/>
    <property type="match status" value="1"/>
</dbReference>
<protein>
    <recommendedName>
        <fullName evidence="2">PH domain-containing protein</fullName>
    </recommendedName>
</protein>
<feature type="compositionally biased region" description="Polar residues" evidence="1">
    <location>
        <begin position="348"/>
        <end position="362"/>
    </location>
</feature>
<dbReference type="Proteomes" id="UP000005408">
    <property type="component" value="Unassembled WGS sequence"/>
</dbReference>
<name>A0A8W8LB62_MAGGI</name>
<evidence type="ECO:0000259" key="2">
    <source>
        <dbReference type="PROSITE" id="PS50003"/>
    </source>
</evidence>
<feature type="region of interest" description="Disordered" evidence="1">
    <location>
        <begin position="343"/>
        <end position="366"/>
    </location>
</feature>
<feature type="region of interest" description="Disordered" evidence="1">
    <location>
        <begin position="381"/>
        <end position="410"/>
    </location>
</feature>
<dbReference type="PANTHER" id="PTHR14336">
    <property type="entry name" value="TANDEM PH DOMAIN CONTAINING PROTEIN"/>
    <property type="match status" value="1"/>
</dbReference>
<feature type="domain" description="PH" evidence="2">
    <location>
        <begin position="106"/>
        <end position="201"/>
    </location>
</feature>
<dbReference type="EnsemblMetazoa" id="G26771.14">
    <property type="protein sequence ID" value="G26771.14:cds"/>
    <property type="gene ID" value="G26771"/>
</dbReference>
<sequence length="410" mass="46832">MEEGNDGIVQEFTLWKSGGQRVILKIDSEQGNVKYIRKGQVKHSCMIKDLTVTNKDGLQIAVNIEQQQKILSAENSQIKEEILKNIKEVIEQHTPKPNIPLNEGSRTIKEGYLIKKGNAVIEKWARRKICVKQGFLIYYPDHSEKIVKLSPVIECHVEAVGTDKFNVIVPERTYSFQIPDTVQDKQEERDDWVRCIRIAIMDRKSQRVGSQKVLPDALIRHSANRKSFPKSPILKQGILDKQGHATVKVWKERFVKVESGKFSYAPPDKVENTLNVVNLQENKVSIIATKNYGLDVKVPGRTFHFRIHATVENKEEEHWNWMEAFNKACCSRTSSELLEDINKENGHNDTCPTEQGPQNTMGNADDENSCRLTILVPPGDTLNVIKKPSRSGTKRPTREHLRRESKEEPP</sequence>